<sequence>MIRRQLLLAPRFARPLYRCYSSIVPPAPLSKDEIVARYKEKLAQVMKEKGASSVDELREHFKDEIVKVREREKIPPPFSIKSTSSESDPSSSSPSSTVSSSSSTPSQSSPAPPNIPKVPKAKKIKNLSSFVDVEKLAQHTEKKEIELIWRARFANKPNALCAVLTVEAFNKIRSNARRYPMFILPLPRDATSGLHAVENPDGASEMQFVQWTFPEKDTVHCLLTSLLEYKLHTEFARPHTTLIFHADLAESHDLVLLNGTVEPDMNISSADAQFLVICLQKFYNLDPRTETDRYAREKALRRLLLLELFHKGEGFNISDLINETQMAD</sequence>
<dbReference type="InterPro" id="IPR010591">
    <property type="entry name" value="ATP11"/>
</dbReference>
<evidence type="ECO:0000313" key="6">
    <source>
        <dbReference type="EMBL" id="KAK7207084.1"/>
    </source>
</evidence>
<protein>
    <submittedName>
        <fullName evidence="6">ATP11 protein-domain-containing protein</fullName>
    </submittedName>
</protein>
<proteinExistence type="inferred from homology"/>
<keyword evidence="4" id="KW-0496">Mitochondrion</keyword>
<evidence type="ECO:0000256" key="1">
    <source>
        <dbReference type="ARBA" id="ARBA00004173"/>
    </source>
</evidence>
<name>A0ABR1FB63_9ASCO</name>
<dbReference type="GeneID" id="90036105"/>
<feature type="compositionally biased region" description="Low complexity" evidence="5">
    <location>
        <begin position="79"/>
        <end position="109"/>
    </location>
</feature>
<dbReference type="PANTHER" id="PTHR13126">
    <property type="entry name" value="CHAPERONE ATP11"/>
    <property type="match status" value="1"/>
</dbReference>
<gene>
    <name evidence="6" type="ORF">BZA70DRAFT_243247</name>
</gene>
<evidence type="ECO:0000256" key="5">
    <source>
        <dbReference type="SAM" id="MobiDB-lite"/>
    </source>
</evidence>
<dbReference type="EMBL" id="JBBJBU010000001">
    <property type="protein sequence ID" value="KAK7207084.1"/>
    <property type="molecule type" value="Genomic_DNA"/>
</dbReference>
<dbReference type="Proteomes" id="UP001498771">
    <property type="component" value="Unassembled WGS sequence"/>
</dbReference>
<evidence type="ECO:0000256" key="3">
    <source>
        <dbReference type="ARBA" id="ARBA00022946"/>
    </source>
</evidence>
<dbReference type="PANTHER" id="PTHR13126:SF0">
    <property type="entry name" value="ATP SYNTHASE MITOCHONDRIAL F1 COMPLEX ASSEMBLY FACTOR 1"/>
    <property type="match status" value="1"/>
</dbReference>
<evidence type="ECO:0000256" key="4">
    <source>
        <dbReference type="ARBA" id="ARBA00023128"/>
    </source>
</evidence>
<comment type="caution">
    <text evidence="6">The sequence shown here is derived from an EMBL/GenBank/DDBJ whole genome shotgun (WGS) entry which is preliminary data.</text>
</comment>
<comment type="subcellular location">
    <subcellularLocation>
        <location evidence="1">Mitochondrion</location>
    </subcellularLocation>
</comment>
<evidence type="ECO:0000313" key="7">
    <source>
        <dbReference type="Proteomes" id="UP001498771"/>
    </source>
</evidence>
<dbReference type="Pfam" id="PF06644">
    <property type="entry name" value="ATP11"/>
    <property type="match status" value="1"/>
</dbReference>
<keyword evidence="7" id="KW-1185">Reference proteome</keyword>
<accession>A0ABR1FB63</accession>
<evidence type="ECO:0000256" key="2">
    <source>
        <dbReference type="ARBA" id="ARBA00009116"/>
    </source>
</evidence>
<reference evidence="6 7" key="1">
    <citation type="submission" date="2024-03" db="EMBL/GenBank/DDBJ databases">
        <title>Genome-scale model development and genomic sequencing of the oleaginous clade Lipomyces.</title>
        <authorList>
            <consortium name="Lawrence Berkeley National Laboratory"/>
            <person name="Czajka J.J."/>
            <person name="Han Y."/>
            <person name="Kim J."/>
            <person name="Mondo S.J."/>
            <person name="Hofstad B.A."/>
            <person name="Robles A."/>
            <person name="Haridas S."/>
            <person name="Riley R."/>
            <person name="LaButti K."/>
            <person name="Pangilinan J."/>
            <person name="Andreopoulos W."/>
            <person name="Lipzen A."/>
            <person name="Yan J."/>
            <person name="Wang M."/>
            <person name="Ng V."/>
            <person name="Grigoriev I.V."/>
            <person name="Spatafora J.W."/>
            <person name="Magnuson J.K."/>
            <person name="Baker S.E."/>
            <person name="Pomraning K.R."/>
        </authorList>
    </citation>
    <scope>NUCLEOTIDE SEQUENCE [LARGE SCALE GENOMIC DNA]</scope>
    <source>
        <strain evidence="6 7">Phaff 52-87</strain>
    </source>
</reference>
<keyword evidence="3" id="KW-0809">Transit peptide</keyword>
<organism evidence="6 7">
    <name type="scientific">Myxozyma melibiosi</name>
    <dbReference type="NCBI Taxonomy" id="54550"/>
    <lineage>
        <taxon>Eukaryota</taxon>
        <taxon>Fungi</taxon>
        <taxon>Dikarya</taxon>
        <taxon>Ascomycota</taxon>
        <taxon>Saccharomycotina</taxon>
        <taxon>Lipomycetes</taxon>
        <taxon>Lipomycetales</taxon>
        <taxon>Lipomycetaceae</taxon>
        <taxon>Myxozyma</taxon>
    </lineage>
</organism>
<comment type="similarity">
    <text evidence="2">Belongs to the ATP11 family.</text>
</comment>
<dbReference type="RefSeq" id="XP_064770117.1">
    <property type="nucleotide sequence ID" value="XM_064910593.1"/>
</dbReference>
<feature type="region of interest" description="Disordered" evidence="5">
    <location>
        <begin position="76"/>
        <end position="119"/>
    </location>
</feature>